<evidence type="ECO:0000313" key="3">
    <source>
        <dbReference type="Proteomes" id="UP000642748"/>
    </source>
</evidence>
<accession>A0A8J3QRU9</accession>
<proteinExistence type="predicted"/>
<dbReference type="RefSeq" id="WP_203918344.1">
    <property type="nucleotide sequence ID" value="NZ_BONZ01000027.1"/>
</dbReference>
<dbReference type="Proteomes" id="UP000642748">
    <property type="component" value="Unassembled WGS sequence"/>
</dbReference>
<evidence type="ECO:0000313" key="2">
    <source>
        <dbReference type="EMBL" id="GIH14707.1"/>
    </source>
</evidence>
<dbReference type="InterPro" id="IPR045677">
    <property type="entry name" value="DUF6197"/>
</dbReference>
<dbReference type="AlphaFoldDB" id="A0A8J3QRU9"/>
<feature type="region of interest" description="Disordered" evidence="1">
    <location>
        <begin position="143"/>
        <end position="163"/>
    </location>
</feature>
<reference evidence="2" key="1">
    <citation type="submission" date="2021-01" db="EMBL/GenBank/DDBJ databases">
        <title>Whole genome shotgun sequence of Rugosimonospora africana NBRC 104875.</title>
        <authorList>
            <person name="Komaki H."/>
            <person name="Tamura T."/>
        </authorList>
    </citation>
    <scope>NUCLEOTIDE SEQUENCE</scope>
    <source>
        <strain evidence="2">NBRC 104875</strain>
    </source>
</reference>
<protein>
    <submittedName>
        <fullName evidence="2">Uncharacterized protein</fullName>
    </submittedName>
</protein>
<gene>
    <name evidence="2" type="ORF">Raf01_28790</name>
</gene>
<keyword evidence="3" id="KW-1185">Reference proteome</keyword>
<dbReference type="EMBL" id="BONZ01000027">
    <property type="protein sequence ID" value="GIH14707.1"/>
    <property type="molecule type" value="Genomic_DNA"/>
</dbReference>
<dbReference type="Pfam" id="PF19698">
    <property type="entry name" value="DUF6197"/>
    <property type="match status" value="1"/>
</dbReference>
<evidence type="ECO:0000256" key="1">
    <source>
        <dbReference type="SAM" id="MobiDB-lite"/>
    </source>
</evidence>
<name>A0A8J3QRU9_9ACTN</name>
<comment type="caution">
    <text evidence="2">The sequence shown here is derived from an EMBL/GenBank/DDBJ whole genome shotgun (WGS) entry which is preliminary data.</text>
</comment>
<organism evidence="2 3">
    <name type="scientific">Rugosimonospora africana</name>
    <dbReference type="NCBI Taxonomy" id="556532"/>
    <lineage>
        <taxon>Bacteria</taxon>
        <taxon>Bacillati</taxon>
        <taxon>Actinomycetota</taxon>
        <taxon>Actinomycetes</taxon>
        <taxon>Micromonosporales</taxon>
        <taxon>Micromonosporaceae</taxon>
        <taxon>Rugosimonospora</taxon>
    </lineage>
</organism>
<sequence length="163" mass="18111">MTDTLATPVEPIQPTPADTLRHAALYLRRHGWTQGVYYARRNVNEVTGEASPNPTPSVCALGAIAMATYGRPVDYPFNPGHIDADVFRYTSEVLRDHLELHVFGPPEHWWEDRATVEDWNDHHAVSIDEIIETLEAAAHEWDSFNGIPTAPDTATEHTSGGAE</sequence>